<dbReference type="VEuPathDB" id="FungiDB:PV06_07826"/>
<dbReference type="STRING" id="215243.A0A0D2BT73"/>
<dbReference type="GeneID" id="27359900"/>
<dbReference type="AlphaFoldDB" id="A0A0D2BT73"/>
<dbReference type="InterPro" id="IPR050180">
    <property type="entry name" value="RNR_Ribonuclease"/>
</dbReference>
<proteinExistence type="predicted"/>
<dbReference type="Pfam" id="PF23214">
    <property type="entry name" value="SH3_CYT4"/>
    <property type="match status" value="1"/>
</dbReference>
<dbReference type="EMBL" id="KN847338">
    <property type="protein sequence ID" value="KIW40647.1"/>
    <property type="molecule type" value="Genomic_DNA"/>
</dbReference>
<dbReference type="GO" id="GO:0006402">
    <property type="term" value="P:mRNA catabolic process"/>
    <property type="evidence" value="ECO:0007669"/>
    <property type="project" value="TreeGrafter"/>
</dbReference>
<feature type="compositionally biased region" description="Basic and acidic residues" evidence="1">
    <location>
        <begin position="59"/>
        <end position="69"/>
    </location>
</feature>
<reference evidence="3 4" key="1">
    <citation type="submission" date="2015-01" db="EMBL/GenBank/DDBJ databases">
        <title>The Genome Sequence of Exophiala oligosperma CBS72588.</title>
        <authorList>
            <consortium name="The Broad Institute Genomics Platform"/>
            <person name="Cuomo C."/>
            <person name="de Hoog S."/>
            <person name="Gorbushina A."/>
            <person name="Stielow B."/>
            <person name="Teixiera M."/>
            <person name="Abouelleil A."/>
            <person name="Chapman S.B."/>
            <person name="Priest M."/>
            <person name="Young S.K."/>
            <person name="Wortman J."/>
            <person name="Nusbaum C."/>
            <person name="Birren B."/>
        </authorList>
    </citation>
    <scope>NUCLEOTIDE SEQUENCE [LARGE SCALE GENOMIC DNA]</scope>
    <source>
        <strain evidence="3 4">CBS 72588</strain>
    </source>
</reference>
<feature type="domain" description="RNB" evidence="2">
    <location>
        <begin position="567"/>
        <end position="914"/>
    </location>
</feature>
<dbReference type="GO" id="GO:0000175">
    <property type="term" value="F:3'-5'-RNA exonuclease activity"/>
    <property type="evidence" value="ECO:0007669"/>
    <property type="project" value="TreeGrafter"/>
</dbReference>
<dbReference type="InterPro" id="IPR012340">
    <property type="entry name" value="NA-bd_OB-fold"/>
</dbReference>
<dbReference type="HOGENOM" id="CLU_002512_0_1_1"/>
<dbReference type="Proteomes" id="UP000053342">
    <property type="component" value="Unassembled WGS sequence"/>
</dbReference>
<dbReference type="RefSeq" id="XP_016260863.1">
    <property type="nucleotide sequence ID" value="XM_016409109.1"/>
</dbReference>
<evidence type="ECO:0000259" key="2">
    <source>
        <dbReference type="SMART" id="SM00955"/>
    </source>
</evidence>
<dbReference type="SMART" id="SM00955">
    <property type="entry name" value="RNB"/>
    <property type="match status" value="1"/>
</dbReference>
<dbReference type="InterPro" id="IPR056624">
    <property type="entry name" value="WH_CYT4"/>
</dbReference>
<dbReference type="Pfam" id="PF00773">
    <property type="entry name" value="RNB"/>
    <property type="match status" value="2"/>
</dbReference>
<organism evidence="3 4">
    <name type="scientific">Exophiala oligosperma</name>
    <dbReference type="NCBI Taxonomy" id="215243"/>
    <lineage>
        <taxon>Eukaryota</taxon>
        <taxon>Fungi</taxon>
        <taxon>Dikarya</taxon>
        <taxon>Ascomycota</taxon>
        <taxon>Pezizomycotina</taxon>
        <taxon>Eurotiomycetes</taxon>
        <taxon>Chaetothyriomycetidae</taxon>
        <taxon>Chaetothyriales</taxon>
        <taxon>Herpotrichiellaceae</taxon>
        <taxon>Exophiala</taxon>
    </lineage>
</organism>
<feature type="region of interest" description="Disordered" evidence="1">
    <location>
        <begin position="48"/>
        <end position="80"/>
    </location>
</feature>
<name>A0A0D2BT73_9EURO</name>
<keyword evidence="4" id="KW-1185">Reference proteome</keyword>
<dbReference type="InterPro" id="IPR001900">
    <property type="entry name" value="RNase_II/R"/>
</dbReference>
<dbReference type="GO" id="GO:0000932">
    <property type="term" value="C:P-body"/>
    <property type="evidence" value="ECO:0007669"/>
    <property type="project" value="TreeGrafter"/>
</dbReference>
<dbReference type="GO" id="GO:0003723">
    <property type="term" value="F:RNA binding"/>
    <property type="evidence" value="ECO:0007669"/>
    <property type="project" value="InterPro"/>
</dbReference>
<dbReference type="SUPFAM" id="SSF50249">
    <property type="entry name" value="Nucleic acid-binding proteins"/>
    <property type="match status" value="1"/>
</dbReference>
<dbReference type="PANTHER" id="PTHR23355:SF65">
    <property type="entry name" value="EXORIBONUCLEASE CYT-4, PUTATIVE (AFU_ORTHOLOGUE AFUA_7G01550)-RELATED"/>
    <property type="match status" value="1"/>
</dbReference>
<sequence length="1076" mass="121650">MWTTASPVRSSITRRLPYICPECYSQLLCRPPAYSRWRSYKITNSGLEARTSKNKRRQYHDQTGRRSSAEAEQSAPVPSIPVLESILGSESTRPQSPKSVVRDHLRTWTIQNKKKKVEGAEAQYAQGHRLDTLPNSLFIEETTSDEDTLEQDVDQLDDSVEATEAIARIWPGDLVYLHARHTGSRGQWAIYLDSVLQNQHRLFLSDGRWVTTSTVDFKCAPVYKNFASEEELRPIKKHLPVKHLYMRTDGIEEIPIARNFSGDIPHDESAALMQRVATLADLVLDFRRSNLDILDSLYERIAHHDAYRTLTYAEIYAEAFNDTSGDVPFEAEMSIYLQTKKDSTLMRSFSMGLIVSRVSIIPRRAAEHFEQVCTWAREYQEAAAEAALGKNVSSLLARNPLTKFIEKARGLILQSRDLRSPTTIGSLGPSSIQPSTGRHVEPKDTGTVFSEDDMKVLEFLWDCYARLPTPLHRNKNHSIGSLILRAIGAYPKLRLERKIGTLLLQELGVLTPWFEPTDQNTSMPLAKRRGAEAIDAIFAESERTCEEIGLSQNASHALLQDSMGHLREDLGDMPVFIVDSAKTVVKDDGYSLEPHPALPDTYWIHVHIAHPTAFIDPDHIFNKRARAVTRSYYTPTTMQHMLPRPFTDFVSLGPGKPTVTVSTLIAESGEVLDIRVRPTRIHNTITLTPEEEFALLGKPKPERISYMIVGQPPRLDMIGPPSMTDAEVKNVEPYRSTLLKLEELVVARMKARRREVSEYMDVAFLRTNLKTTVHYVEEYDPGRLSKSYHYVGDPAITVTHPHDLEISRSTNVEDLWPLTAMLMQLACESAGKWFGDRDIPAYFSGSSFQPGAPLSMLKGTGVFDLERRMPEHINSTSPVPHVFLDVASYVRCTSPLRRYTDLCVWWQADAYLRAVANGLIKGGDSANNIELPFKRSDIEASFGDLDRFQRAEMALAKVPMYTWAIRALFRAFHFKEAKLPEIWDVVVIRRDSPSTDVRQDDTGIRGWLHPFRIPMWLLKSPEGWEKSVRPGSYIPVKLELVDLSMGTVYCKPVGAPSDTPYHSEPLQIAPDGLSLP</sequence>
<evidence type="ECO:0000313" key="4">
    <source>
        <dbReference type="Proteomes" id="UP000053342"/>
    </source>
</evidence>
<protein>
    <recommendedName>
        <fullName evidence="2">RNB domain-containing protein</fullName>
    </recommendedName>
</protein>
<dbReference type="InterPro" id="IPR056625">
    <property type="entry name" value="SH3_CYT4"/>
</dbReference>
<evidence type="ECO:0000313" key="3">
    <source>
        <dbReference type="EMBL" id="KIW40647.1"/>
    </source>
</evidence>
<feature type="compositionally biased region" description="Polar residues" evidence="1">
    <location>
        <begin position="424"/>
        <end position="436"/>
    </location>
</feature>
<gene>
    <name evidence="3" type="ORF">PV06_07826</name>
</gene>
<evidence type="ECO:0000256" key="1">
    <source>
        <dbReference type="SAM" id="MobiDB-lite"/>
    </source>
</evidence>
<feature type="region of interest" description="Disordered" evidence="1">
    <location>
        <begin position="424"/>
        <end position="446"/>
    </location>
</feature>
<dbReference type="PANTHER" id="PTHR23355">
    <property type="entry name" value="RIBONUCLEASE"/>
    <property type="match status" value="1"/>
</dbReference>
<dbReference type="OrthoDB" id="2285229at2759"/>
<dbReference type="Pfam" id="PF23216">
    <property type="entry name" value="WHD_CYT4"/>
    <property type="match status" value="1"/>
</dbReference>
<accession>A0A0D2BT73</accession>